<proteinExistence type="predicted"/>
<evidence type="ECO:0000313" key="2">
    <source>
        <dbReference type="EMBL" id="ART30271.1"/>
    </source>
</evidence>
<gene>
    <name evidence="2" type="ORF">AEK19_MT0302</name>
</gene>
<keyword evidence="2" id="KW-0496">Mitochondrion</keyword>
<reference evidence="2" key="1">
    <citation type="submission" date="2017-03" db="EMBL/GenBank/DDBJ databases">
        <title>The mitochondrial genome of the carnivorous plant Utricularia reniformis (Lentibulariaceae): structure, comparative analysis and evolutionary landmarks.</title>
        <authorList>
            <person name="Silva S.R."/>
            <person name="Alvarenga D.O."/>
            <person name="Michael T.P."/>
            <person name="Miranda V.F.O."/>
            <person name="Varani A.M."/>
        </authorList>
    </citation>
    <scope>NUCLEOTIDE SEQUENCE</scope>
</reference>
<accession>A0A1Y0AYP2</accession>
<dbReference type="EMBL" id="KY774314">
    <property type="protein sequence ID" value="ART30271.1"/>
    <property type="molecule type" value="Genomic_DNA"/>
</dbReference>
<sequence length="66" mass="7621">MKRKSEKARRTHSSYSTPTQNSELIATRQDKLTLASLVLLDHFTRCTKVDVGKIVRSIFHCSLRFI</sequence>
<name>A0A1Y0AYP2_9LAMI</name>
<organism evidence="2">
    <name type="scientific">Utricularia reniformis</name>
    <dbReference type="NCBI Taxonomy" id="192314"/>
    <lineage>
        <taxon>Eukaryota</taxon>
        <taxon>Viridiplantae</taxon>
        <taxon>Streptophyta</taxon>
        <taxon>Embryophyta</taxon>
        <taxon>Tracheophyta</taxon>
        <taxon>Spermatophyta</taxon>
        <taxon>Magnoliopsida</taxon>
        <taxon>eudicotyledons</taxon>
        <taxon>Gunneridae</taxon>
        <taxon>Pentapetalae</taxon>
        <taxon>asterids</taxon>
        <taxon>lamiids</taxon>
        <taxon>Lamiales</taxon>
        <taxon>Lentibulariaceae</taxon>
        <taxon>Utricularia</taxon>
    </lineage>
</organism>
<feature type="compositionally biased region" description="Polar residues" evidence="1">
    <location>
        <begin position="13"/>
        <end position="22"/>
    </location>
</feature>
<geneLocation type="mitochondrion" evidence="2"/>
<evidence type="ECO:0000256" key="1">
    <source>
        <dbReference type="SAM" id="MobiDB-lite"/>
    </source>
</evidence>
<feature type="compositionally biased region" description="Basic residues" evidence="1">
    <location>
        <begin position="1"/>
        <end position="12"/>
    </location>
</feature>
<dbReference type="AlphaFoldDB" id="A0A1Y0AYP2"/>
<protein>
    <submittedName>
        <fullName evidence="2">Uncharacterized protein</fullName>
    </submittedName>
</protein>
<feature type="region of interest" description="Disordered" evidence="1">
    <location>
        <begin position="1"/>
        <end position="22"/>
    </location>
</feature>